<protein>
    <submittedName>
        <fullName evidence="1">Uncharacterized protein</fullName>
    </submittedName>
</protein>
<accession>V6LP31</accession>
<dbReference type="EMBL" id="KI546074">
    <property type="protein sequence ID" value="EST46437.1"/>
    <property type="molecule type" value="Genomic_DNA"/>
</dbReference>
<dbReference type="VEuPathDB" id="GiardiaDB:SS50377_23758"/>
<evidence type="ECO:0000313" key="1">
    <source>
        <dbReference type="EMBL" id="EST46437.1"/>
    </source>
</evidence>
<reference evidence="1 2" key="1">
    <citation type="journal article" date="2014" name="PLoS Genet.">
        <title>The Genome of Spironucleus salmonicida Highlights a Fish Pathogen Adapted to Fluctuating Environments.</title>
        <authorList>
            <person name="Xu F."/>
            <person name="Jerlstrom-Hultqvist J."/>
            <person name="Einarsson E."/>
            <person name="Astvaldsson A."/>
            <person name="Svard S.G."/>
            <person name="Andersson J.O."/>
        </authorList>
    </citation>
    <scope>NUCLEOTIDE SEQUENCE</scope>
    <source>
        <strain evidence="2">ATCC 50377</strain>
    </source>
</reference>
<name>V6LP31_9EUKA</name>
<evidence type="ECO:0000313" key="2">
    <source>
        <dbReference type="EMBL" id="KAH0573823.1"/>
    </source>
</evidence>
<dbReference type="AlphaFoldDB" id="V6LP31"/>
<organism evidence="1">
    <name type="scientific">Spironucleus salmonicida</name>
    <dbReference type="NCBI Taxonomy" id="348837"/>
    <lineage>
        <taxon>Eukaryota</taxon>
        <taxon>Metamonada</taxon>
        <taxon>Diplomonadida</taxon>
        <taxon>Hexamitidae</taxon>
        <taxon>Hexamitinae</taxon>
        <taxon>Spironucleus</taxon>
    </lineage>
</organism>
<keyword evidence="3" id="KW-1185">Reference proteome</keyword>
<evidence type="ECO:0000313" key="3">
    <source>
        <dbReference type="Proteomes" id="UP000018208"/>
    </source>
</evidence>
<sequence>MTVWICPDVFEKPDQNKLEFTLNKPASIIKFYYDPAITTEFLQALKISETQFSIDLTGLQQNVLCNVGFVEIDDSETIAYRCQFEDNHYILRFLK</sequence>
<reference evidence="2" key="2">
    <citation type="submission" date="2020-12" db="EMBL/GenBank/DDBJ databases">
        <title>New Spironucleus salmonicida genome in near-complete chromosomes.</title>
        <authorList>
            <person name="Xu F."/>
            <person name="Kurt Z."/>
            <person name="Jimenez-Gonzalez A."/>
            <person name="Astvaldsson A."/>
            <person name="Andersson J.O."/>
            <person name="Svard S.G."/>
        </authorList>
    </citation>
    <scope>NUCLEOTIDE SEQUENCE</scope>
    <source>
        <strain evidence="2">ATCC 50377</strain>
    </source>
</reference>
<dbReference type="EMBL" id="AUWU02000004">
    <property type="protein sequence ID" value="KAH0573823.1"/>
    <property type="molecule type" value="Genomic_DNA"/>
</dbReference>
<proteinExistence type="predicted"/>
<dbReference type="Proteomes" id="UP000018208">
    <property type="component" value="Unassembled WGS sequence"/>
</dbReference>
<gene>
    <name evidence="1" type="ORF">SS50377_13522</name>
    <name evidence="2" type="ORF">SS50377_23758</name>
</gene>